<sequence length="667" mass="71586">MNLQYQTDLTAAPGHHLRLALQPLAYLLLVLFGLATTADALPDGRARLLAKAELLMPGQPWHIQLTAANIATQLANAGQDLWLQTGSVQLALHTTMVQHDIDKLLLEMGNMSFEPSADSELTIQAAAAGLVIFVSKLTVESFQAYCAAHEKATDGIQHCCPPFHIAAELSCNALPREASLPDLDISLDLAAISISVTDELRAIASFLALRRPSEVLPNETAGTLQVSCSILLQLHIAELTLEQTGLKGTDIDAASISLAAKAERLHVRCQAGPEASSVMVSLGRPALRGCQSLQTSPPNLRGNFPRLARHVEVQQLSASAEVLELGWRLAVTLQDISSNALRTSRPISYLGKAARSQPRPILQSAGMKLELNACVHATVFAEGIPEALQDAAECWVAFKQAWQAPAPGRAQSLSTSAGDLSPELCFRLLTPALCLELVDNTAAGMGSALAFSPNLSLEIIAGSDGLGLQMELHQLTCTASAVDLDAEQKGIVGRVEHGLVGAVTGLTLQIDIGRQFSSAWMLSGRLADLSIWASFQRMCLVIAAASSMRRLQLQLDQLAVDLGWRPEFPTQGQSPLTGFPASLEIDFQVEQAAVLVSEDQSADQIPVFEVALQQLAVQGHHDAVKYQANIQLRASLLCNVYNINQMGWEPVVEPFCVHLTGCHEFPQ</sequence>
<evidence type="ECO:0000313" key="1">
    <source>
        <dbReference type="EMBL" id="KAK9848674.1"/>
    </source>
</evidence>
<comment type="caution">
    <text evidence="1">The sequence shown here is derived from an EMBL/GenBank/DDBJ whole genome shotgun (WGS) entry which is preliminary data.</text>
</comment>
<dbReference type="Proteomes" id="UP001485043">
    <property type="component" value="Unassembled WGS sequence"/>
</dbReference>
<reference evidence="1 2" key="1">
    <citation type="journal article" date="2024" name="Nat. Commun.">
        <title>Phylogenomics reveals the evolutionary origins of lichenization in chlorophyte algae.</title>
        <authorList>
            <person name="Puginier C."/>
            <person name="Libourel C."/>
            <person name="Otte J."/>
            <person name="Skaloud P."/>
            <person name="Haon M."/>
            <person name="Grisel S."/>
            <person name="Petersen M."/>
            <person name="Berrin J.G."/>
            <person name="Delaux P.M."/>
            <person name="Dal Grande F."/>
            <person name="Keller J."/>
        </authorList>
    </citation>
    <scope>NUCLEOTIDE SEQUENCE [LARGE SCALE GENOMIC DNA]</scope>
    <source>
        <strain evidence="1 2">SAG 2523</strain>
    </source>
</reference>
<dbReference type="EMBL" id="JALJOV010001385">
    <property type="protein sequence ID" value="KAK9848674.1"/>
    <property type="molecule type" value="Genomic_DNA"/>
</dbReference>
<dbReference type="AlphaFoldDB" id="A0AAW1SNY9"/>
<name>A0AAW1SNY9_9CHLO</name>
<proteinExistence type="predicted"/>
<organism evidence="1 2">
    <name type="scientific">Apatococcus fuscideae</name>
    <dbReference type="NCBI Taxonomy" id="2026836"/>
    <lineage>
        <taxon>Eukaryota</taxon>
        <taxon>Viridiplantae</taxon>
        <taxon>Chlorophyta</taxon>
        <taxon>core chlorophytes</taxon>
        <taxon>Trebouxiophyceae</taxon>
        <taxon>Chlorellales</taxon>
        <taxon>Chlorellaceae</taxon>
        <taxon>Apatococcus</taxon>
    </lineage>
</organism>
<accession>A0AAW1SNY9</accession>
<evidence type="ECO:0000313" key="2">
    <source>
        <dbReference type="Proteomes" id="UP001485043"/>
    </source>
</evidence>
<keyword evidence="2" id="KW-1185">Reference proteome</keyword>
<protein>
    <submittedName>
        <fullName evidence="1">Uncharacterized protein</fullName>
    </submittedName>
</protein>
<gene>
    <name evidence="1" type="ORF">WJX84_006508</name>
</gene>